<organism evidence="2 3">
    <name type="scientific">Pedobacter caeni</name>
    <dbReference type="NCBI Taxonomy" id="288992"/>
    <lineage>
        <taxon>Bacteria</taxon>
        <taxon>Pseudomonadati</taxon>
        <taxon>Bacteroidota</taxon>
        <taxon>Sphingobacteriia</taxon>
        <taxon>Sphingobacteriales</taxon>
        <taxon>Sphingobacteriaceae</taxon>
        <taxon>Pedobacter</taxon>
    </lineage>
</organism>
<proteinExistence type="predicted"/>
<dbReference type="SUPFAM" id="SSF51206">
    <property type="entry name" value="cAMP-binding domain-like"/>
    <property type="match status" value="1"/>
</dbReference>
<dbReference type="SMART" id="SM00100">
    <property type="entry name" value="cNMP"/>
    <property type="match status" value="1"/>
</dbReference>
<dbReference type="PROSITE" id="PS50042">
    <property type="entry name" value="CNMP_BINDING_3"/>
    <property type="match status" value="1"/>
</dbReference>
<dbReference type="Gene3D" id="2.60.120.10">
    <property type="entry name" value="Jelly Rolls"/>
    <property type="match status" value="1"/>
</dbReference>
<dbReference type="CDD" id="cd00038">
    <property type="entry name" value="CAP_ED"/>
    <property type="match status" value="1"/>
</dbReference>
<gene>
    <name evidence="2" type="ORF">SAMN04488522_104270</name>
</gene>
<feature type="domain" description="Cyclic nucleotide-binding" evidence="1">
    <location>
        <begin position="14"/>
        <end position="116"/>
    </location>
</feature>
<dbReference type="AlphaFoldDB" id="A0A1M5GLI4"/>
<evidence type="ECO:0000313" key="3">
    <source>
        <dbReference type="Proteomes" id="UP000184287"/>
    </source>
</evidence>
<dbReference type="InterPro" id="IPR014710">
    <property type="entry name" value="RmlC-like_jellyroll"/>
</dbReference>
<sequence>MFETHFLHSIFNPKDFNKEELDQIISMFKRLEFRKNEYLLKEGRVADRYWFLQNGFLRSFVTDIRGKDTSTNFYCPGDIAIEWSSLFLKSSTRENIQALTDSVCWEIDLDSFKTLFHGIESFREQGRLTLAGSYFALKNHSIAMIADDARVRYLRLLKEKPLVIQNVPLKYIATYLGITDTSLSRIRKDIAKE</sequence>
<dbReference type="Proteomes" id="UP000184287">
    <property type="component" value="Unassembled WGS sequence"/>
</dbReference>
<dbReference type="GO" id="GO:0016301">
    <property type="term" value="F:kinase activity"/>
    <property type="evidence" value="ECO:0007669"/>
    <property type="project" value="UniProtKB-KW"/>
</dbReference>
<name>A0A1M5GLI4_9SPHI</name>
<protein>
    <submittedName>
        <fullName evidence="2">cAMP-binding domain of CRP or a regulatory subunit of cAMP-dependent protein kinases</fullName>
    </submittedName>
</protein>
<dbReference type="InterPro" id="IPR018490">
    <property type="entry name" value="cNMP-bd_dom_sf"/>
</dbReference>
<keyword evidence="2" id="KW-0808">Transferase</keyword>
<reference evidence="3" key="1">
    <citation type="submission" date="2016-11" db="EMBL/GenBank/DDBJ databases">
        <authorList>
            <person name="Varghese N."/>
            <person name="Submissions S."/>
        </authorList>
    </citation>
    <scope>NUCLEOTIDE SEQUENCE [LARGE SCALE GENOMIC DNA]</scope>
    <source>
        <strain evidence="3">DSM 16990</strain>
    </source>
</reference>
<accession>A0A1M5GLI4</accession>
<dbReference type="OrthoDB" id="1044733at2"/>
<dbReference type="RefSeq" id="WP_073232989.1">
    <property type="nucleotide sequence ID" value="NZ_FQUQ01000004.1"/>
</dbReference>
<dbReference type="Pfam" id="PF00027">
    <property type="entry name" value="cNMP_binding"/>
    <property type="match status" value="1"/>
</dbReference>
<dbReference type="STRING" id="288992.SAMN04488522_104270"/>
<keyword evidence="3" id="KW-1185">Reference proteome</keyword>
<evidence type="ECO:0000259" key="1">
    <source>
        <dbReference type="PROSITE" id="PS50042"/>
    </source>
</evidence>
<dbReference type="InterPro" id="IPR000595">
    <property type="entry name" value="cNMP-bd_dom"/>
</dbReference>
<evidence type="ECO:0000313" key="2">
    <source>
        <dbReference type="EMBL" id="SHG04567.1"/>
    </source>
</evidence>
<dbReference type="EMBL" id="FQUQ01000004">
    <property type="protein sequence ID" value="SHG04567.1"/>
    <property type="molecule type" value="Genomic_DNA"/>
</dbReference>
<keyword evidence="2" id="KW-0418">Kinase</keyword>